<dbReference type="Pfam" id="PF13923">
    <property type="entry name" value="zf-C3HC4_2"/>
    <property type="match status" value="1"/>
</dbReference>
<feature type="compositionally biased region" description="Polar residues" evidence="7">
    <location>
        <begin position="344"/>
        <end position="356"/>
    </location>
</feature>
<feature type="region of interest" description="Disordered" evidence="7">
    <location>
        <begin position="282"/>
        <end position="423"/>
    </location>
</feature>
<gene>
    <name evidence="9" type="ORF">FSP39_007151</name>
</gene>
<dbReference type="InterPro" id="IPR032443">
    <property type="entry name" value="RAWUL"/>
</dbReference>
<feature type="compositionally biased region" description="Basic and acidic residues" evidence="7">
    <location>
        <begin position="379"/>
        <end position="403"/>
    </location>
</feature>
<feature type="compositionally biased region" description="Polar residues" evidence="7">
    <location>
        <begin position="292"/>
        <end position="301"/>
    </location>
</feature>
<protein>
    <recommendedName>
        <fullName evidence="8">RING-type domain-containing protein</fullName>
    </recommendedName>
</protein>
<evidence type="ECO:0000313" key="9">
    <source>
        <dbReference type="EMBL" id="KAK3101896.1"/>
    </source>
</evidence>
<dbReference type="Pfam" id="PF16207">
    <property type="entry name" value="RAWUL"/>
    <property type="match status" value="1"/>
</dbReference>
<dbReference type="Gene3D" id="3.10.20.90">
    <property type="entry name" value="Phosphatidylinositol 3-kinase Catalytic Subunit, Chain A, domain 1"/>
    <property type="match status" value="1"/>
</dbReference>
<dbReference type="Proteomes" id="UP001186944">
    <property type="component" value="Unassembled WGS sequence"/>
</dbReference>
<dbReference type="CDD" id="cd17082">
    <property type="entry name" value="RAWUL_PCGF2_like"/>
    <property type="match status" value="1"/>
</dbReference>
<dbReference type="GO" id="GO:1990841">
    <property type="term" value="F:promoter-specific chromatin binding"/>
    <property type="evidence" value="ECO:0007669"/>
    <property type="project" value="TreeGrafter"/>
</dbReference>
<keyword evidence="2" id="KW-0479">Metal-binding</keyword>
<dbReference type="GO" id="GO:0035102">
    <property type="term" value="C:PRC1 complex"/>
    <property type="evidence" value="ECO:0007669"/>
    <property type="project" value="TreeGrafter"/>
</dbReference>
<feature type="compositionally biased region" description="Basic and acidic residues" evidence="7">
    <location>
        <begin position="306"/>
        <end position="324"/>
    </location>
</feature>
<dbReference type="SMART" id="SM00184">
    <property type="entry name" value="RING"/>
    <property type="match status" value="1"/>
</dbReference>
<accession>A0AA89C0Z5</accession>
<evidence type="ECO:0000259" key="8">
    <source>
        <dbReference type="PROSITE" id="PS50089"/>
    </source>
</evidence>
<feature type="compositionally biased region" description="Basic and acidic residues" evidence="7">
    <location>
        <begin position="331"/>
        <end position="343"/>
    </location>
</feature>
<evidence type="ECO:0000313" key="10">
    <source>
        <dbReference type="Proteomes" id="UP001186944"/>
    </source>
</evidence>
<feature type="compositionally biased region" description="Polar residues" evidence="7">
    <location>
        <begin position="477"/>
        <end position="488"/>
    </location>
</feature>
<name>A0AA89C0Z5_PINIB</name>
<dbReference type="EMBL" id="VSWD01000005">
    <property type="protein sequence ID" value="KAK3101896.1"/>
    <property type="molecule type" value="Genomic_DNA"/>
</dbReference>
<reference evidence="9" key="1">
    <citation type="submission" date="2019-08" db="EMBL/GenBank/DDBJ databases">
        <title>The improved chromosome-level genome for the pearl oyster Pinctada fucata martensii using PacBio sequencing and Hi-C.</title>
        <authorList>
            <person name="Zheng Z."/>
        </authorList>
    </citation>
    <scope>NUCLEOTIDE SEQUENCE</scope>
    <source>
        <strain evidence="9">ZZ-2019</strain>
        <tissue evidence="9">Adductor muscle</tissue>
    </source>
</reference>
<evidence type="ECO:0000256" key="7">
    <source>
        <dbReference type="SAM" id="MobiDB-lite"/>
    </source>
</evidence>
<evidence type="ECO:0000256" key="1">
    <source>
        <dbReference type="ARBA" id="ARBA00004123"/>
    </source>
</evidence>
<dbReference type="InterPro" id="IPR013083">
    <property type="entry name" value="Znf_RING/FYVE/PHD"/>
</dbReference>
<feature type="region of interest" description="Disordered" evidence="7">
    <location>
        <begin position="126"/>
        <end position="148"/>
    </location>
</feature>
<sequence>MQEVSTDRRQPLEKRRLIITEYVQYYDQMHRTVRIKITELNPNLICVLCGGYYIDACTIIECLHSFCRTCITNYLQSSKYCPICDAMVHKTKPLLYVKSDKTLQDLVYKLVPGLYKNEMKRRREYYAQHSSEATPRPSSNTEERGIEDPDRLIYTADEKISLSLELQSDMVPSEAFKADSENNPDCLQKKDVRYLQCPAAVSMFHLKKFLRLKFELPNKYKIDIYHSDEPLKDFFTLMDVAYIYMWRRTAPLRLLYTVYEKASKKRKCAGTAEMARVLKQARMTTDEEEQLSKSAQSQPETVSPEPDVKKTDEPKEKEKKHGSEKEDDDHDDVRDESKKEENNKSVSLENDISSSDENFEKNPKPDENSTPEINGLSHSNDEQTKRNATDSPKSSETKNDKESPVITMQSSPKKSKVCDKSPYKGVLSSKYSPKLHHNGKVFSPTFFKKQRTYLMGSDEPLDMTKKTLKDTKRPNGYSPTKTNFSDSNGVTRSLYPAYEFTD</sequence>
<feature type="compositionally biased region" description="Polar residues" evidence="7">
    <location>
        <begin position="128"/>
        <end position="140"/>
    </location>
</feature>
<evidence type="ECO:0000256" key="3">
    <source>
        <dbReference type="ARBA" id="ARBA00022771"/>
    </source>
</evidence>
<comment type="subcellular location">
    <subcellularLocation>
        <location evidence="1">Nucleus</location>
    </subcellularLocation>
</comment>
<feature type="compositionally biased region" description="Polar residues" evidence="7">
    <location>
        <begin position="368"/>
        <end position="378"/>
    </location>
</feature>
<keyword evidence="4" id="KW-0862">Zinc</keyword>
<feature type="region of interest" description="Disordered" evidence="7">
    <location>
        <begin position="464"/>
        <end position="488"/>
    </location>
</feature>
<keyword evidence="10" id="KW-1185">Reference proteome</keyword>
<feature type="compositionally biased region" description="Basic and acidic residues" evidence="7">
    <location>
        <begin position="358"/>
        <end position="367"/>
    </location>
</feature>
<evidence type="ECO:0000256" key="4">
    <source>
        <dbReference type="ARBA" id="ARBA00022833"/>
    </source>
</evidence>
<evidence type="ECO:0000256" key="5">
    <source>
        <dbReference type="ARBA" id="ARBA00023242"/>
    </source>
</evidence>
<organism evidence="9 10">
    <name type="scientific">Pinctada imbricata</name>
    <name type="common">Atlantic pearl-oyster</name>
    <name type="synonym">Pinctada martensii</name>
    <dbReference type="NCBI Taxonomy" id="66713"/>
    <lineage>
        <taxon>Eukaryota</taxon>
        <taxon>Metazoa</taxon>
        <taxon>Spiralia</taxon>
        <taxon>Lophotrochozoa</taxon>
        <taxon>Mollusca</taxon>
        <taxon>Bivalvia</taxon>
        <taxon>Autobranchia</taxon>
        <taxon>Pteriomorphia</taxon>
        <taxon>Pterioida</taxon>
        <taxon>Pterioidea</taxon>
        <taxon>Pteriidae</taxon>
        <taxon>Pinctada</taxon>
    </lineage>
</organism>
<dbReference type="AlphaFoldDB" id="A0AA89C0Z5"/>
<dbReference type="GO" id="GO:0000122">
    <property type="term" value="P:negative regulation of transcription by RNA polymerase II"/>
    <property type="evidence" value="ECO:0007669"/>
    <property type="project" value="TreeGrafter"/>
</dbReference>
<dbReference type="InterPro" id="IPR001841">
    <property type="entry name" value="Znf_RING"/>
</dbReference>
<dbReference type="PANTHER" id="PTHR10825:SF72">
    <property type="entry name" value="UBIQUITIN-LIKE DOMAIN-CONTAINING PROTEIN"/>
    <property type="match status" value="1"/>
</dbReference>
<dbReference type="PROSITE" id="PS50089">
    <property type="entry name" value="ZF_RING_2"/>
    <property type="match status" value="1"/>
</dbReference>
<proteinExistence type="predicted"/>
<dbReference type="SUPFAM" id="SSF57850">
    <property type="entry name" value="RING/U-box"/>
    <property type="match status" value="1"/>
</dbReference>
<dbReference type="Gene3D" id="3.30.40.10">
    <property type="entry name" value="Zinc/RING finger domain, C3HC4 (zinc finger)"/>
    <property type="match status" value="1"/>
</dbReference>
<evidence type="ECO:0000256" key="6">
    <source>
        <dbReference type="PROSITE-ProRule" id="PRU00175"/>
    </source>
</evidence>
<dbReference type="InterPro" id="IPR017907">
    <property type="entry name" value="Znf_RING_CS"/>
</dbReference>
<dbReference type="PROSITE" id="PS00518">
    <property type="entry name" value="ZF_RING_1"/>
    <property type="match status" value="1"/>
</dbReference>
<comment type="caution">
    <text evidence="9">The sequence shown here is derived from an EMBL/GenBank/DDBJ whole genome shotgun (WGS) entry which is preliminary data.</text>
</comment>
<evidence type="ECO:0000256" key="2">
    <source>
        <dbReference type="ARBA" id="ARBA00022723"/>
    </source>
</evidence>
<dbReference type="FunFam" id="3.30.40.10:FF:000122">
    <property type="entry name" value="polycomb group RING finger protein 1"/>
    <property type="match status" value="1"/>
</dbReference>
<dbReference type="PANTHER" id="PTHR10825">
    <property type="entry name" value="RING FINGER DOMAIN-CONTAINING, POLYCOMB GROUP COMPONENT"/>
    <property type="match status" value="1"/>
</dbReference>
<feature type="domain" description="RING-type" evidence="8">
    <location>
        <begin position="46"/>
        <end position="85"/>
    </location>
</feature>
<dbReference type="GO" id="GO:0008270">
    <property type="term" value="F:zinc ion binding"/>
    <property type="evidence" value="ECO:0007669"/>
    <property type="project" value="UniProtKB-KW"/>
</dbReference>
<keyword evidence="3 6" id="KW-0863">Zinc-finger</keyword>
<feature type="compositionally biased region" description="Basic and acidic residues" evidence="7">
    <location>
        <begin position="464"/>
        <end position="473"/>
    </location>
</feature>
<keyword evidence="5" id="KW-0539">Nucleus</keyword>